<protein>
    <submittedName>
        <fullName evidence="3">GCN5 family acetyltransferase</fullName>
    </submittedName>
</protein>
<keyword evidence="4" id="KW-1185">Reference proteome</keyword>
<dbReference type="InterPro" id="IPR016181">
    <property type="entry name" value="Acyl_CoA_acyltransferase"/>
</dbReference>
<proteinExistence type="predicted"/>
<dbReference type="InterPro" id="IPR050769">
    <property type="entry name" value="NAT_camello-type"/>
</dbReference>
<dbReference type="InterPro" id="IPR000182">
    <property type="entry name" value="GNAT_dom"/>
</dbReference>
<dbReference type="CDD" id="cd04301">
    <property type="entry name" value="NAT_SF"/>
    <property type="match status" value="1"/>
</dbReference>
<dbReference type="AlphaFoldDB" id="W9GEA0"/>
<reference evidence="3 4" key="1">
    <citation type="submission" date="2013-08" db="EMBL/GenBank/DDBJ databases">
        <title>Intrasporangium oryzae NRRL B-24470.</title>
        <authorList>
            <person name="Liu H."/>
            <person name="Wang G."/>
        </authorList>
    </citation>
    <scope>NUCLEOTIDE SEQUENCE [LARGE SCALE GENOMIC DNA]</scope>
    <source>
        <strain evidence="3 4">NRRL B-24470</strain>
    </source>
</reference>
<evidence type="ECO:0000259" key="2">
    <source>
        <dbReference type="PROSITE" id="PS51186"/>
    </source>
</evidence>
<dbReference type="PROSITE" id="PS51186">
    <property type="entry name" value="GNAT"/>
    <property type="match status" value="1"/>
</dbReference>
<dbReference type="PANTHER" id="PTHR13947:SF37">
    <property type="entry name" value="LD18367P"/>
    <property type="match status" value="1"/>
</dbReference>
<dbReference type="GO" id="GO:0008080">
    <property type="term" value="F:N-acetyltransferase activity"/>
    <property type="evidence" value="ECO:0007669"/>
    <property type="project" value="InterPro"/>
</dbReference>
<dbReference type="OrthoDB" id="9799092at2"/>
<name>W9GEA0_9MICO</name>
<evidence type="ECO:0000256" key="1">
    <source>
        <dbReference type="ARBA" id="ARBA00022679"/>
    </source>
</evidence>
<dbReference type="SUPFAM" id="SSF55729">
    <property type="entry name" value="Acyl-CoA N-acyltransferases (Nat)"/>
    <property type="match status" value="1"/>
</dbReference>
<feature type="domain" description="N-acetyltransferase" evidence="2">
    <location>
        <begin position="1"/>
        <end position="161"/>
    </location>
</feature>
<sequence length="161" mass="18013">MHLHEVHPDDWESHRDIRLEMLREAPDAFWFTYADEAVYDEADWRERIEGAWLVQARDVDGVIGSAGLGSHWEPERATTATLFGMYVAPRARGRGVGEALVGAVLDEARRRGKSVVVLEVADTNAPAIALYERCGFVRTGTTHPHPRNDAVHEVEMVARLG</sequence>
<accession>W9GEA0</accession>
<dbReference type="Gene3D" id="3.40.630.30">
    <property type="match status" value="1"/>
</dbReference>
<dbReference type="PANTHER" id="PTHR13947">
    <property type="entry name" value="GNAT FAMILY N-ACETYLTRANSFERASE"/>
    <property type="match status" value="1"/>
</dbReference>
<dbReference type="PATRIC" id="fig|1386089.3.peg.9"/>
<dbReference type="Pfam" id="PF00583">
    <property type="entry name" value="Acetyltransf_1"/>
    <property type="match status" value="1"/>
</dbReference>
<evidence type="ECO:0000313" key="4">
    <source>
        <dbReference type="Proteomes" id="UP000019489"/>
    </source>
</evidence>
<dbReference type="eggNOG" id="COG0456">
    <property type="taxonomic scope" value="Bacteria"/>
</dbReference>
<dbReference type="STRING" id="1386089.N865_08755"/>
<gene>
    <name evidence="3" type="ORF">N865_08755</name>
</gene>
<organism evidence="3 4">
    <name type="scientific">Intrasporangium oryzae NRRL B-24470</name>
    <dbReference type="NCBI Taxonomy" id="1386089"/>
    <lineage>
        <taxon>Bacteria</taxon>
        <taxon>Bacillati</taxon>
        <taxon>Actinomycetota</taxon>
        <taxon>Actinomycetes</taxon>
        <taxon>Micrococcales</taxon>
        <taxon>Intrasporangiaceae</taxon>
        <taxon>Intrasporangium</taxon>
    </lineage>
</organism>
<dbReference type="EMBL" id="AWSA01000001">
    <property type="protein sequence ID" value="EWT03537.1"/>
    <property type="molecule type" value="Genomic_DNA"/>
</dbReference>
<dbReference type="Proteomes" id="UP000019489">
    <property type="component" value="Unassembled WGS sequence"/>
</dbReference>
<comment type="caution">
    <text evidence="3">The sequence shown here is derived from an EMBL/GenBank/DDBJ whole genome shotgun (WGS) entry which is preliminary data.</text>
</comment>
<keyword evidence="1 3" id="KW-0808">Transferase</keyword>
<evidence type="ECO:0000313" key="3">
    <source>
        <dbReference type="EMBL" id="EWT03537.1"/>
    </source>
</evidence>